<keyword evidence="2" id="KW-1185">Reference proteome</keyword>
<accession>A0AAV3XKK8</accession>
<dbReference type="EMBL" id="BLAY01000193">
    <property type="protein sequence ID" value="GET43009.1"/>
    <property type="molecule type" value="Genomic_DNA"/>
</dbReference>
<gene>
    <name evidence="1" type="ORF">MiSe_78290</name>
</gene>
<evidence type="ECO:0000313" key="2">
    <source>
        <dbReference type="Proteomes" id="UP001050975"/>
    </source>
</evidence>
<dbReference type="Proteomes" id="UP001050975">
    <property type="component" value="Unassembled WGS sequence"/>
</dbReference>
<evidence type="ECO:0000313" key="1">
    <source>
        <dbReference type="EMBL" id="GET43009.1"/>
    </source>
</evidence>
<name>A0AAV3XKK8_9CYAN</name>
<protein>
    <submittedName>
        <fullName evidence="1">Uncharacterized protein</fullName>
    </submittedName>
</protein>
<dbReference type="AlphaFoldDB" id="A0AAV3XKK8"/>
<comment type="caution">
    <text evidence="1">The sequence shown here is derived from an EMBL/GenBank/DDBJ whole genome shotgun (WGS) entry which is preliminary data.</text>
</comment>
<reference evidence="1" key="1">
    <citation type="submission" date="2019-10" db="EMBL/GenBank/DDBJ databases">
        <title>Draft genome sequece of Microseira wollei NIES-4236.</title>
        <authorList>
            <person name="Yamaguchi H."/>
            <person name="Suzuki S."/>
            <person name="Kawachi M."/>
        </authorList>
    </citation>
    <scope>NUCLEOTIDE SEQUENCE</scope>
    <source>
        <strain evidence="1">NIES-4236</strain>
    </source>
</reference>
<sequence>MQYILRAMGTNSAQETRSDIQESLELLEQLRARFAAFESVPQSKNPRRRAWPRNSQCRPHIRLLQQTNYPGIAWGKIEFYLAKNESTERIHRKATIRNPTVSGTKLRAGSS</sequence>
<proteinExistence type="predicted"/>
<organism evidence="1 2">
    <name type="scientific">Microseira wollei NIES-4236</name>
    <dbReference type="NCBI Taxonomy" id="2530354"/>
    <lineage>
        <taxon>Bacteria</taxon>
        <taxon>Bacillati</taxon>
        <taxon>Cyanobacteriota</taxon>
        <taxon>Cyanophyceae</taxon>
        <taxon>Oscillatoriophycideae</taxon>
        <taxon>Aerosakkonematales</taxon>
        <taxon>Aerosakkonemataceae</taxon>
        <taxon>Microseira</taxon>
    </lineage>
</organism>